<evidence type="ECO:0000256" key="1">
    <source>
        <dbReference type="ARBA" id="ARBA00022553"/>
    </source>
</evidence>
<protein>
    <submittedName>
        <fullName evidence="4">Response regulator</fullName>
    </submittedName>
</protein>
<accession>A0A432MKJ5</accession>
<dbReference type="CDD" id="cd17546">
    <property type="entry name" value="REC_hyHK_CKI1_RcsC-like"/>
    <property type="match status" value="1"/>
</dbReference>
<dbReference type="SUPFAM" id="SSF52172">
    <property type="entry name" value="CheY-like"/>
    <property type="match status" value="1"/>
</dbReference>
<evidence type="ECO:0000256" key="2">
    <source>
        <dbReference type="PROSITE-ProRule" id="PRU00169"/>
    </source>
</evidence>
<dbReference type="InterPro" id="IPR011006">
    <property type="entry name" value="CheY-like_superfamily"/>
</dbReference>
<evidence type="ECO:0000313" key="5">
    <source>
        <dbReference type="Proteomes" id="UP000280296"/>
    </source>
</evidence>
<comment type="caution">
    <text evidence="4">The sequence shown here is derived from an EMBL/GenBank/DDBJ whole genome shotgun (WGS) entry which is preliminary data.</text>
</comment>
<reference evidence="4 5" key="1">
    <citation type="submission" date="2018-12" db="EMBL/GenBank/DDBJ databases">
        <authorList>
            <person name="Toschakov S.V."/>
        </authorList>
    </citation>
    <scope>NUCLEOTIDE SEQUENCE [LARGE SCALE GENOMIC DNA]</scope>
    <source>
        <strain evidence="4 5">GM2012</strain>
    </source>
</reference>
<sequence>MGGRIELESEPGVGSTFRLVVTLPEAEPDGIRPDPAGPPELRGLRMLVLAPDDLGRASVVEQLRSWGSLVEAVSSPTEARIRLFDESWEDRPGVLIVDDAMSAEVGRLAPLGERLPRVLVRRPGAGGPARTEQPDSLTVSEPIRRSALREAILRALRPEAIVSAPPSRSPLPSFGLRVLVAEDFETNRELVCQMLRLLGCRAEAVPDGRLAVEAAVRDRFDLVLMDLEMPGLDGLQATAEIRFAERGKGRYTPIFAFTAHALEEDHRRCRDLGMDGILTKPIRMANLHAFLSEFLSSRSGRNALTPV</sequence>
<proteinExistence type="predicted"/>
<dbReference type="PROSITE" id="PS50110">
    <property type="entry name" value="RESPONSE_REGULATORY"/>
    <property type="match status" value="1"/>
</dbReference>
<feature type="modified residue" description="4-aspartylphosphate" evidence="2">
    <location>
        <position position="226"/>
    </location>
</feature>
<dbReference type="GO" id="GO:0000160">
    <property type="term" value="P:phosphorelay signal transduction system"/>
    <property type="evidence" value="ECO:0007669"/>
    <property type="project" value="InterPro"/>
</dbReference>
<evidence type="ECO:0000259" key="3">
    <source>
        <dbReference type="PROSITE" id="PS50110"/>
    </source>
</evidence>
<dbReference type="EMBL" id="RYZH01000019">
    <property type="protein sequence ID" value="RUL87656.1"/>
    <property type="molecule type" value="Genomic_DNA"/>
</dbReference>
<name>A0A432MKJ5_9BACT</name>
<reference evidence="4 5" key="2">
    <citation type="submission" date="2019-01" db="EMBL/GenBank/DDBJ databases">
        <title>Tautonia sociabilis, a novel thermotolerant planctomycete of Isosphaeraceae family, isolated from a 4000 m deep subterranean habitat.</title>
        <authorList>
            <person name="Kovaleva O.L."/>
            <person name="Elcheninov A.G."/>
            <person name="Van Heerden E."/>
            <person name="Toshchakov S.V."/>
            <person name="Novikov A."/>
            <person name="Bonch-Osmolovskaya E.A."/>
            <person name="Kublanov I.V."/>
        </authorList>
    </citation>
    <scope>NUCLEOTIDE SEQUENCE [LARGE SCALE GENOMIC DNA]</scope>
    <source>
        <strain evidence="4 5">GM2012</strain>
    </source>
</reference>
<keyword evidence="5" id="KW-1185">Reference proteome</keyword>
<keyword evidence="1 2" id="KW-0597">Phosphoprotein</keyword>
<dbReference type="SMART" id="SM00448">
    <property type="entry name" value="REC"/>
    <property type="match status" value="1"/>
</dbReference>
<dbReference type="PANTHER" id="PTHR45339">
    <property type="entry name" value="HYBRID SIGNAL TRANSDUCTION HISTIDINE KINASE J"/>
    <property type="match status" value="1"/>
</dbReference>
<dbReference type="PANTHER" id="PTHR45339:SF5">
    <property type="entry name" value="HISTIDINE KINASE"/>
    <property type="match status" value="1"/>
</dbReference>
<dbReference type="Pfam" id="PF00072">
    <property type="entry name" value="Response_reg"/>
    <property type="match status" value="1"/>
</dbReference>
<dbReference type="InterPro" id="IPR001789">
    <property type="entry name" value="Sig_transdc_resp-reg_receiver"/>
</dbReference>
<dbReference type="AlphaFoldDB" id="A0A432MKJ5"/>
<evidence type="ECO:0000313" key="4">
    <source>
        <dbReference type="EMBL" id="RUL87656.1"/>
    </source>
</evidence>
<dbReference type="Gene3D" id="3.40.50.2300">
    <property type="match status" value="1"/>
</dbReference>
<organism evidence="4 5">
    <name type="scientific">Tautonia sociabilis</name>
    <dbReference type="NCBI Taxonomy" id="2080755"/>
    <lineage>
        <taxon>Bacteria</taxon>
        <taxon>Pseudomonadati</taxon>
        <taxon>Planctomycetota</taxon>
        <taxon>Planctomycetia</taxon>
        <taxon>Isosphaerales</taxon>
        <taxon>Isosphaeraceae</taxon>
        <taxon>Tautonia</taxon>
    </lineage>
</organism>
<feature type="domain" description="Response regulatory" evidence="3">
    <location>
        <begin position="177"/>
        <end position="295"/>
    </location>
</feature>
<gene>
    <name evidence="4" type="ORF">TsocGM_11545</name>
</gene>
<dbReference type="OrthoDB" id="9762493at2"/>
<dbReference type="Proteomes" id="UP000280296">
    <property type="component" value="Unassembled WGS sequence"/>
</dbReference>